<accession>A0AAN6Q172</accession>
<evidence type="ECO:0000313" key="3">
    <source>
        <dbReference type="Proteomes" id="UP001305647"/>
    </source>
</evidence>
<reference evidence="2" key="2">
    <citation type="submission" date="2023-05" db="EMBL/GenBank/DDBJ databases">
        <authorList>
            <consortium name="Lawrence Berkeley National Laboratory"/>
            <person name="Steindorff A."/>
            <person name="Hensen N."/>
            <person name="Bonometti L."/>
            <person name="Westerberg I."/>
            <person name="Brannstrom I.O."/>
            <person name="Guillou S."/>
            <person name="Cros-Aarteil S."/>
            <person name="Calhoun S."/>
            <person name="Haridas S."/>
            <person name="Kuo A."/>
            <person name="Mondo S."/>
            <person name="Pangilinan J."/>
            <person name="Riley R."/>
            <person name="Labutti K."/>
            <person name="Andreopoulos B."/>
            <person name="Lipzen A."/>
            <person name="Chen C."/>
            <person name="Yanf M."/>
            <person name="Daum C."/>
            <person name="Ng V."/>
            <person name="Clum A."/>
            <person name="Ohm R."/>
            <person name="Martin F."/>
            <person name="Silar P."/>
            <person name="Natvig D."/>
            <person name="Lalanne C."/>
            <person name="Gautier V."/>
            <person name="Ament-Velasquez S.L."/>
            <person name="Kruys A."/>
            <person name="Hutchinson M.I."/>
            <person name="Powell A.J."/>
            <person name="Barry K."/>
            <person name="Miller A.N."/>
            <person name="Grigoriev I.V."/>
            <person name="Debuchy R."/>
            <person name="Gladieux P."/>
            <person name="Thoren M.H."/>
            <person name="Johannesson H."/>
        </authorList>
    </citation>
    <scope>NUCLEOTIDE SEQUENCE</scope>
    <source>
        <strain evidence="2">CBS 757.83</strain>
    </source>
</reference>
<dbReference type="AlphaFoldDB" id="A0AAN6Q172"/>
<evidence type="ECO:0000256" key="1">
    <source>
        <dbReference type="SAM" id="MobiDB-lite"/>
    </source>
</evidence>
<sequence>METDVAVIFRVLGGRRPVVHHRDAALSNVENTEESSVRPKDLDNKRAVESWEQRTEVKWPAGSSQETTRMVKVVVLGRAIGCHAHEQTLPTTLFEVDTHQDTAERQDLQLNGINRKSPGSVSTPDQARAPVRPTRRQCRLPGRVTLSLEVSTQITYSRRSFPTRRTFLVIIPSIHDAHGYGKVEMVVGSTIINGKPGPETPEELTFTSKT</sequence>
<reference evidence="2" key="1">
    <citation type="journal article" date="2023" name="Mol. Phylogenet. Evol.">
        <title>Genome-scale phylogeny and comparative genomics of the fungal order Sordariales.</title>
        <authorList>
            <person name="Hensen N."/>
            <person name="Bonometti L."/>
            <person name="Westerberg I."/>
            <person name="Brannstrom I.O."/>
            <person name="Guillou S."/>
            <person name="Cros-Aarteil S."/>
            <person name="Calhoun S."/>
            <person name="Haridas S."/>
            <person name="Kuo A."/>
            <person name="Mondo S."/>
            <person name="Pangilinan J."/>
            <person name="Riley R."/>
            <person name="LaButti K."/>
            <person name="Andreopoulos B."/>
            <person name="Lipzen A."/>
            <person name="Chen C."/>
            <person name="Yan M."/>
            <person name="Daum C."/>
            <person name="Ng V."/>
            <person name="Clum A."/>
            <person name="Steindorff A."/>
            <person name="Ohm R.A."/>
            <person name="Martin F."/>
            <person name="Silar P."/>
            <person name="Natvig D.O."/>
            <person name="Lalanne C."/>
            <person name="Gautier V."/>
            <person name="Ament-Velasquez S.L."/>
            <person name="Kruys A."/>
            <person name="Hutchinson M.I."/>
            <person name="Powell A.J."/>
            <person name="Barry K."/>
            <person name="Miller A.N."/>
            <person name="Grigoriev I.V."/>
            <person name="Debuchy R."/>
            <person name="Gladieux P."/>
            <person name="Hiltunen Thoren M."/>
            <person name="Johannesson H."/>
        </authorList>
    </citation>
    <scope>NUCLEOTIDE SEQUENCE</scope>
    <source>
        <strain evidence="2">CBS 757.83</strain>
    </source>
</reference>
<feature type="region of interest" description="Disordered" evidence="1">
    <location>
        <begin position="30"/>
        <end position="51"/>
    </location>
</feature>
<feature type="region of interest" description="Disordered" evidence="1">
    <location>
        <begin position="107"/>
        <end position="134"/>
    </location>
</feature>
<comment type="caution">
    <text evidence="2">The sequence shown here is derived from an EMBL/GenBank/DDBJ whole genome shotgun (WGS) entry which is preliminary data.</text>
</comment>
<name>A0AAN6Q172_9PEZI</name>
<feature type="compositionally biased region" description="Polar residues" evidence="1">
    <location>
        <begin position="108"/>
        <end position="125"/>
    </location>
</feature>
<organism evidence="2 3">
    <name type="scientific">Parathielavia hyrcaniae</name>
    <dbReference type="NCBI Taxonomy" id="113614"/>
    <lineage>
        <taxon>Eukaryota</taxon>
        <taxon>Fungi</taxon>
        <taxon>Dikarya</taxon>
        <taxon>Ascomycota</taxon>
        <taxon>Pezizomycotina</taxon>
        <taxon>Sordariomycetes</taxon>
        <taxon>Sordariomycetidae</taxon>
        <taxon>Sordariales</taxon>
        <taxon>Chaetomiaceae</taxon>
        <taxon>Parathielavia</taxon>
    </lineage>
</organism>
<protein>
    <submittedName>
        <fullName evidence="2">Uncharacterized protein</fullName>
    </submittedName>
</protein>
<dbReference type="EMBL" id="MU863634">
    <property type="protein sequence ID" value="KAK4101694.1"/>
    <property type="molecule type" value="Genomic_DNA"/>
</dbReference>
<feature type="compositionally biased region" description="Basic and acidic residues" evidence="1">
    <location>
        <begin position="35"/>
        <end position="51"/>
    </location>
</feature>
<dbReference type="Proteomes" id="UP001305647">
    <property type="component" value="Unassembled WGS sequence"/>
</dbReference>
<keyword evidence="3" id="KW-1185">Reference proteome</keyword>
<proteinExistence type="predicted"/>
<gene>
    <name evidence="2" type="ORF">N658DRAFT_485982</name>
</gene>
<evidence type="ECO:0000313" key="2">
    <source>
        <dbReference type="EMBL" id="KAK4101694.1"/>
    </source>
</evidence>